<keyword evidence="1" id="KW-0812">Transmembrane</keyword>
<dbReference type="KEGG" id="thes:FHQ07_11495"/>
<dbReference type="EMBL" id="CP040871">
    <property type="protein sequence ID" value="QDA57886.1"/>
    <property type="molecule type" value="Genomic_DNA"/>
</dbReference>
<proteinExistence type="predicted"/>
<evidence type="ECO:0008006" key="4">
    <source>
        <dbReference type="Google" id="ProtNLM"/>
    </source>
</evidence>
<keyword evidence="3" id="KW-1185">Reference proteome</keyword>
<dbReference type="RefSeq" id="WP_139716936.1">
    <property type="nucleotide sequence ID" value="NZ_CP040871.1"/>
</dbReference>
<sequence length="594" mass="65579">MHDSDDSGASGPAQVFLSVGLTAHRDLVPAEEPRLRAQVRSFLQRLQGEFPDLPLRVISALAIGGDQLVAEETLALGIELMVPLPMPQAEYEADFHDAESLARFRGLLARARVRTLPLAPGNDIEAVRGRGEARNRQYAQLGMFVSSHCQVLLALWDGQPSEATGGTAQVIEYHLRNSMRGFNAEDAAPNLLADDESDLVYHVPCTRRIARAGETAAGSAASARAAGEAPRWLTADSGHPGDAPMPAHYRHVFAQMQDFNRDVQRYAAQIARDAVSLLDGATPAPAAATARELDALFAASDWLAVHFRRRVRISLLCTHALAAAMGLAFILYSDVQANRIYVAIFLLVFVLGLAIRWVGERREWQRKYLDYRGLAEGMRVQFYWWLAGIDIPPGSSLGYDSFLQKQDVDLSWIRHAMRTTGLLRHEAFNTDANWLQWVIARWVGARGSAGADATGQLAYYQQGSLHRERAYRLTTRLGDVALAVGLVGALALLVGGERMGPALQSKLVLAMGLMPLLAGIREAYSYKKADKELIKQFRFMSRLFDGCRARLDRARDDAQLRQLLRALGCACLEEHAEWILLHRERPLEANALSG</sequence>
<evidence type="ECO:0000313" key="3">
    <source>
        <dbReference type="Proteomes" id="UP000308149"/>
    </source>
</evidence>
<organism evidence="2 3">
    <name type="scientific">Thermomonas aquatica</name>
    <dbReference type="NCBI Taxonomy" id="2202149"/>
    <lineage>
        <taxon>Bacteria</taxon>
        <taxon>Pseudomonadati</taxon>
        <taxon>Pseudomonadota</taxon>
        <taxon>Gammaproteobacteria</taxon>
        <taxon>Lysobacterales</taxon>
        <taxon>Lysobacteraceae</taxon>
        <taxon>Thermomonas</taxon>
    </lineage>
</organism>
<evidence type="ECO:0000313" key="2">
    <source>
        <dbReference type="EMBL" id="QDA57886.1"/>
    </source>
</evidence>
<dbReference type="Proteomes" id="UP000308149">
    <property type="component" value="Chromosome"/>
</dbReference>
<keyword evidence="1" id="KW-0472">Membrane</keyword>
<feature type="transmembrane region" description="Helical" evidence="1">
    <location>
        <begin position="339"/>
        <end position="359"/>
    </location>
</feature>
<evidence type="ECO:0000256" key="1">
    <source>
        <dbReference type="SAM" id="Phobius"/>
    </source>
</evidence>
<dbReference type="AlphaFoldDB" id="A0A5B7ZTQ0"/>
<feature type="transmembrane region" description="Helical" evidence="1">
    <location>
        <begin position="477"/>
        <end position="495"/>
    </location>
</feature>
<keyword evidence="1" id="KW-1133">Transmembrane helix</keyword>
<name>A0A5B7ZTQ0_9GAMM</name>
<protein>
    <recommendedName>
        <fullName evidence="4">SMODS and SLOG-associating 2TM effector domain-containing protein</fullName>
    </recommendedName>
</protein>
<accession>A0A5B7ZTQ0</accession>
<feature type="transmembrane region" description="Helical" evidence="1">
    <location>
        <begin position="313"/>
        <end position="333"/>
    </location>
</feature>
<dbReference type="Gene3D" id="3.40.50.450">
    <property type="match status" value="1"/>
</dbReference>
<reference evidence="2 3" key="1">
    <citation type="submission" date="2019-06" db="EMBL/GenBank/DDBJ databases">
        <title>Thermomonas aquatica sp. nov., isolated from an industrial wastewater treatment plant.</title>
        <authorList>
            <person name="Jeon J.H."/>
            <person name="Park D.-S."/>
        </authorList>
    </citation>
    <scope>NUCLEOTIDE SEQUENCE [LARGE SCALE GENOMIC DNA]</scope>
    <source>
        <strain evidence="2 3">SY21</strain>
    </source>
</reference>
<dbReference type="OrthoDB" id="9150973at2"/>
<gene>
    <name evidence="2" type="ORF">FHQ07_11495</name>
</gene>